<evidence type="ECO:0000313" key="2">
    <source>
        <dbReference type="Proteomes" id="UP000515211"/>
    </source>
</evidence>
<sequence>MLPQRGRKGQKVTQQRRSRSSAAAASEIPGRHRHSWFFIISYLENFTCVNYFNTPAIIAENAIRKGYRWYTPNAGTFELCRAICHKLKDNLGWEKLSISVPSAMALTADLIASLVDTTFIGRIGKSL</sequence>
<keyword evidence="2" id="KW-1185">Reference proteome</keyword>
<reference evidence="3" key="2">
    <citation type="submission" date="2025-08" db="UniProtKB">
        <authorList>
            <consortium name="RefSeq"/>
        </authorList>
    </citation>
    <scope>IDENTIFICATION</scope>
    <source>
        <tissue evidence="3">Whole plant</tissue>
    </source>
</reference>
<accession>A0A6P5MZ21</accession>
<feature type="region of interest" description="Disordered" evidence="1">
    <location>
        <begin position="1"/>
        <end position="28"/>
    </location>
</feature>
<evidence type="ECO:0000313" key="3">
    <source>
        <dbReference type="RefSeq" id="XP_020988796.1"/>
    </source>
</evidence>
<name>A0A6P5MZ21_ARADU</name>
<proteinExistence type="predicted"/>
<dbReference type="KEGG" id="adu:110276343"/>
<dbReference type="Proteomes" id="UP000515211">
    <property type="component" value="Chromosome 10"/>
</dbReference>
<feature type="compositionally biased region" description="Basic residues" evidence="1">
    <location>
        <begin position="1"/>
        <end position="19"/>
    </location>
</feature>
<reference evidence="2" key="1">
    <citation type="journal article" date="2016" name="Nat. Genet.">
        <title>The genome sequences of Arachis duranensis and Arachis ipaensis, the diploid ancestors of cultivated peanut.</title>
        <authorList>
            <person name="Bertioli D.J."/>
            <person name="Cannon S.B."/>
            <person name="Froenicke L."/>
            <person name="Huang G."/>
            <person name="Farmer A.D."/>
            <person name="Cannon E.K."/>
            <person name="Liu X."/>
            <person name="Gao D."/>
            <person name="Clevenger J."/>
            <person name="Dash S."/>
            <person name="Ren L."/>
            <person name="Moretzsohn M.C."/>
            <person name="Shirasawa K."/>
            <person name="Huang W."/>
            <person name="Vidigal B."/>
            <person name="Abernathy B."/>
            <person name="Chu Y."/>
            <person name="Niederhuth C.E."/>
            <person name="Umale P."/>
            <person name="Araujo A.C."/>
            <person name="Kozik A."/>
            <person name="Kim K.D."/>
            <person name="Burow M.D."/>
            <person name="Varshney R.K."/>
            <person name="Wang X."/>
            <person name="Zhang X."/>
            <person name="Barkley N."/>
            <person name="Guimaraes P.M."/>
            <person name="Isobe S."/>
            <person name="Guo B."/>
            <person name="Liao B."/>
            <person name="Stalker H.T."/>
            <person name="Schmitz R.J."/>
            <person name="Scheffler B.E."/>
            <person name="Leal-Bertioli S.C."/>
            <person name="Xun X."/>
            <person name="Jackson S.A."/>
            <person name="Michelmore R."/>
            <person name="Ozias-Akins P."/>
        </authorList>
    </citation>
    <scope>NUCLEOTIDE SEQUENCE [LARGE SCALE GENOMIC DNA]</scope>
    <source>
        <strain evidence="2">cv. V14167</strain>
    </source>
</reference>
<evidence type="ECO:0000256" key="1">
    <source>
        <dbReference type="SAM" id="MobiDB-lite"/>
    </source>
</evidence>
<dbReference type="GeneID" id="110276343"/>
<dbReference type="AlphaFoldDB" id="A0A6P5MZ21"/>
<protein>
    <submittedName>
        <fullName evidence="3">Uncharacterized protein LOC110276343 isoform X2</fullName>
    </submittedName>
</protein>
<gene>
    <name evidence="3" type="primary">LOC110276343</name>
</gene>
<dbReference type="RefSeq" id="XP_020988796.1">
    <property type="nucleotide sequence ID" value="XM_021133137.2"/>
</dbReference>
<organism evidence="2 3">
    <name type="scientific">Arachis duranensis</name>
    <name type="common">Wild peanut</name>
    <dbReference type="NCBI Taxonomy" id="130453"/>
    <lineage>
        <taxon>Eukaryota</taxon>
        <taxon>Viridiplantae</taxon>
        <taxon>Streptophyta</taxon>
        <taxon>Embryophyta</taxon>
        <taxon>Tracheophyta</taxon>
        <taxon>Spermatophyta</taxon>
        <taxon>Magnoliopsida</taxon>
        <taxon>eudicotyledons</taxon>
        <taxon>Gunneridae</taxon>
        <taxon>Pentapetalae</taxon>
        <taxon>rosids</taxon>
        <taxon>fabids</taxon>
        <taxon>Fabales</taxon>
        <taxon>Fabaceae</taxon>
        <taxon>Papilionoideae</taxon>
        <taxon>50 kb inversion clade</taxon>
        <taxon>dalbergioids sensu lato</taxon>
        <taxon>Dalbergieae</taxon>
        <taxon>Pterocarpus clade</taxon>
        <taxon>Arachis</taxon>
    </lineage>
</organism>